<evidence type="ECO:0000313" key="3">
    <source>
        <dbReference type="Proteomes" id="UP001146120"/>
    </source>
</evidence>
<dbReference type="InterPro" id="IPR018289">
    <property type="entry name" value="MULE_transposase_dom"/>
</dbReference>
<dbReference type="AlphaFoldDB" id="A0AAV2YWE1"/>
<keyword evidence="3" id="KW-1185">Reference proteome</keyword>
<gene>
    <name evidence="2" type="ORF">N0F65_002245</name>
</gene>
<dbReference type="Pfam" id="PF10551">
    <property type="entry name" value="MULE"/>
    <property type="match status" value="1"/>
</dbReference>
<accession>A0AAV2YWE1</accession>
<protein>
    <recommendedName>
        <fullName evidence="1">MULE transposase domain-containing protein</fullName>
    </recommendedName>
</protein>
<reference evidence="2" key="2">
    <citation type="journal article" date="2023" name="Microbiol Resour">
        <title>Decontamination and Annotation of the Draft Genome Sequence of the Oomycete Lagenidium giganteum ARSEF 373.</title>
        <authorList>
            <person name="Morgan W.R."/>
            <person name="Tartar A."/>
        </authorList>
    </citation>
    <scope>NUCLEOTIDE SEQUENCE</scope>
    <source>
        <strain evidence="2">ARSEF 373</strain>
    </source>
</reference>
<organism evidence="2 3">
    <name type="scientific">Lagenidium giganteum</name>
    <dbReference type="NCBI Taxonomy" id="4803"/>
    <lineage>
        <taxon>Eukaryota</taxon>
        <taxon>Sar</taxon>
        <taxon>Stramenopiles</taxon>
        <taxon>Oomycota</taxon>
        <taxon>Peronosporomycetes</taxon>
        <taxon>Pythiales</taxon>
        <taxon>Pythiaceae</taxon>
    </lineage>
</organism>
<comment type="caution">
    <text evidence="2">The sequence shown here is derived from an EMBL/GenBank/DDBJ whole genome shotgun (WGS) entry which is preliminary data.</text>
</comment>
<evidence type="ECO:0000313" key="2">
    <source>
        <dbReference type="EMBL" id="DAZ97626.1"/>
    </source>
</evidence>
<name>A0AAV2YWE1_9STRA</name>
<sequence length="303" mass="34374">MCQPSRRLASPDDDESVNAYNKEQRLKCVDKLCVSGNHRCKVSWVVWTCSRTHQVHVRHNDTQHQSCIPNPNRARGCCASRFDGRKEGTDRIPHRAPAAVALNEARFDSAPRGRPTHRQVADFVRNYRRSHGRGIQTQPTKAITAANVFSLDIDETTPGFFSVIQDVGFDRDQVDEIFYDVTYKTDLLLIGITYKKLLRRAVEFNRGQVDGISYDATYKINKLRYPLITCGFTDAARQYHLVAIFVASHVRERNFEQMFSALQTTAQRIGNQRLRAPATMTDADDAQAIALESLGAWLQDLSL</sequence>
<dbReference type="EMBL" id="DAKRPA010000130">
    <property type="protein sequence ID" value="DAZ97626.1"/>
    <property type="molecule type" value="Genomic_DNA"/>
</dbReference>
<reference evidence="2" key="1">
    <citation type="submission" date="2022-11" db="EMBL/GenBank/DDBJ databases">
        <authorList>
            <person name="Morgan W.R."/>
            <person name="Tartar A."/>
        </authorList>
    </citation>
    <scope>NUCLEOTIDE SEQUENCE</scope>
    <source>
        <strain evidence="2">ARSEF 373</strain>
    </source>
</reference>
<proteinExistence type="predicted"/>
<evidence type="ECO:0000259" key="1">
    <source>
        <dbReference type="Pfam" id="PF10551"/>
    </source>
</evidence>
<feature type="domain" description="MULE transposase" evidence="1">
    <location>
        <begin position="212"/>
        <end position="292"/>
    </location>
</feature>
<feature type="non-terminal residue" evidence="2">
    <location>
        <position position="303"/>
    </location>
</feature>
<dbReference type="Proteomes" id="UP001146120">
    <property type="component" value="Unassembled WGS sequence"/>
</dbReference>